<keyword evidence="3 4" id="KW-0408">Iron</keyword>
<dbReference type="GO" id="GO:0009055">
    <property type="term" value="F:electron transfer activity"/>
    <property type="evidence" value="ECO:0007669"/>
    <property type="project" value="InterPro"/>
</dbReference>
<dbReference type="Pfam" id="PF00034">
    <property type="entry name" value="Cytochrom_C"/>
    <property type="match status" value="1"/>
</dbReference>
<evidence type="ECO:0000256" key="4">
    <source>
        <dbReference type="PROSITE-ProRule" id="PRU00433"/>
    </source>
</evidence>
<keyword evidence="2 4" id="KW-0479">Metal-binding</keyword>
<feature type="chain" id="PRO_5032716274" evidence="5">
    <location>
        <begin position="27"/>
        <end position="116"/>
    </location>
</feature>
<dbReference type="InterPro" id="IPR009056">
    <property type="entry name" value="Cyt_c-like_dom"/>
</dbReference>
<feature type="domain" description="Cytochrome c" evidence="6">
    <location>
        <begin position="27"/>
        <end position="115"/>
    </location>
</feature>
<reference evidence="7 8" key="1">
    <citation type="submission" date="2020-04" db="EMBL/GenBank/DDBJ databases">
        <title>Zoogloea sp. G-4-1-14 isolated from soil.</title>
        <authorList>
            <person name="Dahal R.H."/>
        </authorList>
    </citation>
    <scope>NUCLEOTIDE SEQUENCE [LARGE SCALE GENOMIC DNA]</scope>
    <source>
        <strain evidence="7 8">G-4-1-14</strain>
    </source>
</reference>
<organism evidence="7 8">
    <name type="scientific">Zoogloea dura</name>
    <dbReference type="NCBI Taxonomy" id="2728840"/>
    <lineage>
        <taxon>Bacteria</taxon>
        <taxon>Pseudomonadati</taxon>
        <taxon>Pseudomonadota</taxon>
        <taxon>Betaproteobacteria</taxon>
        <taxon>Rhodocyclales</taxon>
        <taxon>Zoogloeaceae</taxon>
        <taxon>Zoogloea</taxon>
    </lineage>
</organism>
<evidence type="ECO:0000256" key="1">
    <source>
        <dbReference type="ARBA" id="ARBA00022617"/>
    </source>
</evidence>
<sequence length="116" mass="12648">MKVKPSIALIGGLWACCLFASSSTFAMDADEAQALAKKEGCLKCHAVDKKKEAKSLSEIGKSLKGKPDANAKLIHHFTSGEKVKFEDGKEEEHKVMKTKDKAAMQNLAEWILSLAK</sequence>
<dbReference type="AlphaFoldDB" id="A0A848G3H1"/>
<dbReference type="Proteomes" id="UP000580043">
    <property type="component" value="Unassembled WGS sequence"/>
</dbReference>
<dbReference type="PROSITE" id="PS51007">
    <property type="entry name" value="CYTC"/>
    <property type="match status" value="1"/>
</dbReference>
<evidence type="ECO:0000259" key="6">
    <source>
        <dbReference type="PROSITE" id="PS51007"/>
    </source>
</evidence>
<dbReference type="SUPFAM" id="SSF46626">
    <property type="entry name" value="Cytochrome c"/>
    <property type="match status" value="1"/>
</dbReference>
<protein>
    <submittedName>
        <fullName evidence="7">C-type cytochrome</fullName>
    </submittedName>
</protein>
<evidence type="ECO:0000313" key="7">
    <source>
        <dbReference type="EMBL" id="NML24231.1"/>
    </source>
</evidence>
<dbReference type="Gene3D" id="1.10.760.10">
    <property type="entry name" value="Cytochrome c-like domain"/>
    <property type="match status" value="1"/>
</dbReference>
<name>A0A848G3H1_9RHOO</name>
<gene>
    <name evidence="7" type="ORF">HHL15_00605</name>
</gene>
<evidence type="ECO:0000256" key="2">
    <source>
        <dbReference type="ARBA" id="ARBA00022723"/>
    </source>
</evidence>
<proteinExistence type="predicted"/>
<keyword evidence="8" id="KW-1185">Reference proteome</keyword>
<comment type="caution">
    <text evidence="7">The sequence shown here is derived from an EMBL/GenBank/DDBJ whole genome shotgun (WGS) entry which is preliminary data.</text>
</comment>
<keyword evidence="1 4" id="KW-0349">Heme</keyword>
<evidence type="ECO:0000313" key="8">
    <source>
        <dbReference type="Proteomes" id="UP000580043"/>
    </source>
</evidence>
<dbReference type="GO" id="GO:0020037">
    <property type="term" value="F:heme binding"/>
    <property type="evidence" value="ECO:0007669"/>
    <property type="project" value="InterPro"/>
</dbReference>
<dbReference type="InterPro" id="IPR036909">
    <property type="entry name" value="Cyt_c-like_dom_sf"/>
</dbReference>
<accession>A0A848G3H1</accession>
<feature type="signal peptide" evidence="5">
    <location>
        <begin position="1"/>
        <end position="26"/>
    </location>
</feature>
<keyword evidence="5" id="KW-0732">Signal</keyword>
<dbReference type="RefSeq" id="WP_169143880.1">
    <property type="nucleotide sequence ID" value="NZ_JABBGA010000001.1"/>
</dbReference>
<dbReference type="EMBL" id="JABBGA010000001">
    <property type="protein sequence ID" value="NML24231.1"/>
    <property type="molecule type" value="Genomic_DNA"/>
</dbReference>
<dbReference type="GO" id="GO:0046872">
    <property type="term" value="F:metal ion binding"/>
    <property type="evidence" value="ECO:0007669"/>
    <property type="project" value="UniProtKB-KW"/>
</dbReference>
<evidence type="ECO:0000256" key="3">
    <source>
        <dbReference type="ARBA" id="ARBA00023004"/>
    </source>
</evidence>
<evidence type="ECO:0000256" key="5">
    <source>
        <dbReference type="SAM" id="SignalP"/>
    </source>
</evidence>